<reference evidence="1 2" key="1">
    <citation type="submission" date="2019-11" db="EMBL/GenBank/DDBJ databases">
        <title>Whole genome sequence of Oryza granulata.</title>
        <authorList>
            <person name="Li W."/>
        </authorList>
    </citation>
    <scope>NUCLEOTIDE SEQUENCE [LARGE SCALE GENOMIC DNA]</scope>
    <source>
        <strain evidence="2">cv. Menghai</strain>
        <tissue evidence="1">Leaf</tissue>
    </source>
</reference>
<feature type="non-terminal residue" evidence="1">
    <location>
        <position position="105"/>
    </location>
</feature>
<dbReference type="EMBL" id="SPHZ02000007">
    <property type="protein sequence ID" value="KAF0908497.1"/>
    <property type="molecule type" value="Genomic_DNA"/>
</dbReference>
<organism evidence="1 2">
    <name type="scientific">Oryza meyeriana var. granulata</name>
    <dbReference type="NCBI Taxonomy" id="110450"/>
    <lineage>
        <taxon>Eukaryota</taxon>
        <taxon>Viridiplantae</taxon>
        <taxon>Streptophyta</taxon>
        <taxon>Embryophyta</taxon>
        <taxon>Tracheophyta</taxon>
        <taxon>Spermatophyta</taxon>
        <taxon>Magnoliopsida</taxon>
        <taxon>Liliopsida</taxon>
        <taxon>Poales</taxon>
        <taxon>Poaceae</taxon>
        <taxon>BOP clade</taxon>
        <taxon>Oryzoideae</taxon>
        <taxon>Oryzeae</taxon>
        <taxon>Oryzinae</taxon>
        <taxon>Oryza</taxon>
        <taxon>Oryza meyeriana</taxon>
    </lineage>
</organism>
<name>A0A6G1D7V2_9ORYZ</name>
<dbReference type="AlphaFoldDB" id="A0A6G1D7V2"/>
<evidence type="ECO:0000313" key="2">
    <source>
        <dbReference type="Proteomes" id="UP000479710"/>
    </source>
</evidence>
<gene>
    <name evidence="1" type="ORF">E2562_025459</name>
</gene>
<keyword evidence="2" id="KW-1185">Reference proteome</keyword>
<dbReference type="Proteomes" id="UP000479710">
    <property type="component" value="Unassembled WGS sequence"/>
</dbReference>
<sequence>MMKLKCYQVPPRRPTGGRLTAKQLGSVDLAVPALGQSRSDSGDSRERLIRREGLPAAVTHGFAYPLPRQGSTSAIFSFSAGSPNFQKEEEYLYPSCNRLEQRQCQ</sequence>
<comment type="caution">
    <text evidence="1">The sequence shown here is derived from an EMBL/GenBank/DDBJ whole genome shotgun (WGS) entry which is preliminary data.</text>
</comment>
<evidence type="ECO:0000313" key="1">
    <source>
        <dbReference type="EMBL" id="KAF0908497.1"/>
    </source>
</evidence>
<protein>
    <submittedName>
        <fullName evidence="1">Uncharacterized protein</fullName>
    </submittedName>
</protein>
<proteinExistence type="predicted"/>
<accession>A0A6G1D7V2</accession>